<organism evidence="1 2">
    <name type="scientific">Canavalia gladiata</name>
    <name type="common">Sword bean</name>
    <name type="synonym">Dolichos gladiatus</name>
    <dbReference type="NCBI Taxonomy" id="3824"/>
    <lineage>
        <taxon>Eukaryota</taxon>
        <taxon>Viridiplantae</taxon>
        <taxon>Streptophyta</taxon>
        <taxon>Embryophyta</taxon>
        <taxon>Tracheophyta</taxon>
        <taxon>Spermatophyta</taxon>
        <taxon>Magnoliopsida</taxon>
        <taxon>eudicotyledons</taxon>
        <taxon>Gunneridae</taxon>
        <taxon>Pentapetalae</taxon>
        <taxon>rosids</taxon>
        <taxon>fabids</taxon>
        <taxon>Fabales</taxon>
        <taxon>Fabaceae</taxon>
        <taxon>Papilionoideae</taxon>
        <taxon>50 kb inversion clade</taxon>
        <taxon>NPAAA clade</taxon>
        <taxon>indigoferoid/millettioid clade</taxon>
        <taxon>Phaseoleae</taxon>
        <taxon>Canavalia</taxon>
    </lineage>
</organism>
<proteinExistence type="predicted"/>
<protein>
    <submittedName>
        <fullName evidence="1">Uncharacterized protein</fullName>
    </submittedName>
</protein>
<dbReference type="EMBL" id="JAYMYQ010000004">
    <property type="protein sequence ID" value="KAK7338363.1"/>
    <property type="molecule type" value="Genomic_DNA"/>
</dbReference>
<dbReference type="AlphaFoldDB" id="A0AAN9LRQ0"/>
<evidence type="ECO:0000313" key="2">
    <source>
        <dbReference type="Proteomes" id="UP001367508"/>
    </source>
</evidence>
<evidence type="ECO:0000313" key="1">
    <source>
        <dbReference type="EMBL" id="KAK7338363.1"/>
    </source>
</evidence>
<reference evidence="1 2" key="1">
    <citation type="submission" date="2024-01" db="EMBL/GenBank/DDBJ databases">
        <title>The genomes of 5 underutilized Papilionoideae crops provide insights into root nodulation and disease resistanc.</title>
        <authorList>
            <person name="Jiang F."/>
        </authorList>
    </citation>
    <scope>NUCLEOTIDE SEQUENCE [LARGE SCALE GENOMIC DNA]</scope>
    <source>
        <strain evidence="1">LVBAO_FW01</strain>
        <tissue evidence="1">Leaves</tissue>
    </source>
</reference>
<accession>A0AAN9LRQ0</accession>
<keyword evidence="2" id="KW-1185">Reference proteome</keyword>
<gene>
    <name evidence="1" type="ORF">VNO77_18970</name>
</gene>
<sequence length="416" mass="47714">MPCMGSAGECAKFYFDCMLQEVFCFPPSLLSTEFVDCLHKPPPRMRYSGNSLRPCKSEPMYVLASHSTLMCSKLETRGPLWSSTILDSVLAEGLWRVWQHLNRLAKRLVGIVVLKIGFNVTFSEYMGSPWHHRKLIVMTGYWCQQLKSLFDELESVASDVNQSVDLDLQHDKGIVFFLSPFCTPYIAAFHAPVLDACDDHLGLDLRPCKGSKLSEVVTDMNLTPYILENFLRSCNELGNFFSVLDAQARTGYNHFILVSITNGLVNYNSDYVELRRGHEFTEHDSWSGTAGVSGMESDPDVSHNLQGYLSNFLCCRYLIHNHQMVVQLIWFESVIPYSFFSIISIRARPTELNSRLVRNYIKVREISSYWFMEDLDVIVLPFQLLPLATWLWMPPLLESNEKEKRTFLSAKNPPQR</sequence>
<dbReference type="Proteomes" id="UP001367508">
    <property type="component" value="Unassembled WGS sequence"/>
</dbReference>
<comment type="caution">
    <text evidence="1">The sequence shown here is derived from an EMBL/GenBank/DDBJ whole genome shotgun (WGS) entry which is preliminary data.</text>
</comment>
<name>A0AAN9LRQ0_CANGL</name>